<feature type="non-terminal residue" evidence="3">
    <location>
        <position position="1"/>
    </location>
</feature>
<keyword evidence="3" id="KW-0418">Kinase</keyword>
<feature type="transmembrane region" description="Helical" evidence="2">
    <location>
        <begin position="41"/>
        <end position="67"/>
    </location>
</feature>
<keyword evidence="3" id="KW-0723">Serine/threonine-protein kinase</keyword>
<protein>
    <submittedName>
        <fullName evidence="3">Serine/threonine protein kinase</fullName>
    </submittedName>
</protein>
<evidence type="ECO:0000256" key="1">
    <source>
        <dbReference type="SAM" id="MobiDB-lite"/>
    </source>
</evidence>
<feature type="compositionally biased region" description="Basic and acidic residues" evidence="1">
    <location>
        <begin position="1"/>
        <end position="35"/>
    </location>
</feature>
<organism evidence="3 4">
    <name type="scientific">Kitasatospora misakiensis</name>
    <dbReference type="NCBI Taxonomy" id="67330"/>
    <lineage>
        <taxon>Bacteria</taxon>
        <taxon>Bacillati</taxon>
        <taxon>Actinomycetota</taxon>
        <taxon>Actinomycetes</taxon>
        <taxon>Kitasatosporales</taxon>
        <taxon>Streptomycetaceae</taxon>
        <taxon>Kitasatospora</taxon>
    </lineage>
</organism>
<dbReference type="GO" id="GO:0004674">
    <property type="term" value="F:protein serine/threonine kinase activity"/>
    <property type="evidence" value="ECO:0007669"/>
    <property type="project" value="UniProtKB-KW"/>
</dbReference>
<proteinExistence type="predicted"/>
<keyword evidence="2" id="KW-0812">Transmembrane</keyword>
<feature type="region of interest" description="Disordered" evidence="1">
    <location>
        <begin position="1"/>
        <end position="39"/>
    </location>
</feature>
<gene>
    <name evidence="3" type="ORF">ACFP3U_34330</name>
</gene>
<accession>A0ABW0XG12</accession>
<name>A0ABW0XG12_9ACTN</name>
<evidence type="ECO:0000313" key="3">
    <source>
        <dbReference type="EMBL" id="MFC5668029.1"/>
    </source>
</evidence>
<keyword evidence="2" id="KW-0472">Membrane</keyword>
<dbReference type="Proteomes" id="UP001595975">
    <property type="component" value="Unassembled WGS sequence"/>
</dbReference>
<keyword evidence="2" id="KW-1133">Transmembrane helix</keyword>
<comment type="caution">
    <text evidence="3">The sequence shown here is derived from an EMBL/GenBank/DDBJ whole genome shotgun (WGS) entry which is preliminary data.</text>
</comment>
<evidence type="ECO:0000313" key="4">
    <source>
        <dbReference type="Proteomes" id="UP001595975"/>
    </source>
</evidence>
<sequence>RRAEPPVPQHREPPQRHAEPPREAPREAPRREPRPRSRNRMYIPGLGCLKGCLMVLLVLALAAVALWNFTPLPEYWANVQDWFTSAKDWVTSVFDSTK</sequence>
<keyword evidence="3" id="KW-0808">Transferase</keyword>
<reference evidence="4" key="1">
    <citation type="journal article" date="2019" name="Int. J. Syst. Evol. Microbiol.">
        <title>The Global Catalogue of Microorganisms (GCM) 10K type strain sequencing project: providing services to taxonomists for standard genome sequencing and annotation.</title>
        <authorList>
            <consortium name="The Broad Institute Genomics Platform"/>
            <consortium name="The Broad Institute Genome Sequencing Center for Infectious Disease"/>
            <person name="Wu L."/>
            <person name="Ma J."/>
        </authorList>
    </citation>
    <scope>NUCLEOTIDE SEQUENCE [LARGE SCALE GENOMIC DNA]</scope>
    <source>
        <strain evidence="4">CGMCC 4.1437</strain>
    </source>
</reference>
<keyword evidence="4" id="KW-1185">Reference proteome</keyword>
<dbReference type="EMBL" id="JBHSOF010000076">
    <property type="protein sequence ID" value="MFC5668029.1"/>
    <property type="molecule type" value="Genomic_DNA"/>
</dbReference>
<evidence type="ECO:0000256" key="2">
    <source>
        <dbReference type="SAM" id="Phobius"/>
    </source>
</evidence>